<evidence type="ECO:0000313" key="2">
    <source>
        <dbReference type="EMBL" id="KNC29371.1"/>
    </source>
</evidence>
<sequence length="237" mass="26604">MFMGTVAERSRRTSSVIVGVMGKTRIPQHSNRFNIHITLTHFQRLVSHSLLCVVSRQQQRTYPEDFTVRLSFNFVEREAPTGACYFAEISTLMFLQSRDNLEGTTHGQLPEGLVLADKLFEHDDTTTGEELPDQERGISAKFSTSGPTTRWTNKMTSSMMLPQQAKNHQIKREGFPQISKTAPDEFSTSGITTRWTNKFVYICISCHKQQCSSGAPRDVIGSPKYPANATGSSCMSR</sequence>
<keyword evidence="3" id="KW-1185">Reference proteome</keyword>
<feature type="region of interest" description="Disordered" evidence="1">
    <location>
        <begin position="125"/>
        <end position="149"/>
    </location>
</feature>
<gene>
    <name evidence="2" type="ORF">FF38_04479</name>
</gene>
<evidence type="ECO:0000313" key="3">
    <source>
        <dbReference type="Proteomes" id="UP000037069"/>
    </source>
</evidence>
<comment type="caution">
    <text evidence="2">The sequence shown here is derived from an EMBL/GenBank/DDBJ whole genome shotgun (WGS) entry which is preliminary data.</text>
</comment>
<dbReference type="Proteomes" id="UP000037069">
    <property type="component" value="Unassembled WGS sequence"/>
</dbReference>
<accession>A0A0L0CAV9</accession>
<organism evidence="2 3">
    <name type="scientific">Lucilia cuprina</name>
    <name type="common">Green bottle fly</name>
    <name type="synonym">Australian sheep blowfly</name>
    <dbReference type="NCBI Taxonomy" id="7375"/>
    <lineage>
        <taxon>Eukaryota</taxon>
        <taxon>Metazoa</taxon>
        <taxon>Ecdysozoa</taxon>
        <taxon>Arthropoda</taxon>
        <taxon>Hexapoda</taxon>
        <taxon>Insecta</taxon>
        <taxon>Pterygota</taxon>
        <taxon>Neoptera</taxon>
        <taxon>Endopterygota</taxon>
        <taxon>Diptera</taxon>
        <taxon>Brachycera</taxon>
        <taxon>Muscomorpha</taxon>
        <taxon>Oestroidea</taxon>
        <taxon>Calliphoridae</taxon>
        <taxon>Luciliinae</taxon>
        <taxon>Lucilia</taxon>
    </lineage>
</organism>
<reference evidence="2 3" key="1">
    <citation type="journal article" date="2015" name="Nat. Commun.">
        <title>Lucilia cuprina genome unlocks parasitic fly biology to underpin future interventions.</title>
        <authorList>
            <person name="Anstead C.A."/>
            <person name="Korhonen P.K."/>
            <person name="Young N.D."/>
            <person name="Hall R.S."/>
            <person name="Jex A.R."/>
            <person name="Murali S.C."/>
            <person name="Hughes D.S."/>
            <person name="Lee S.F."/>
            <person name="Perry T."/>
            <person name="Stroehlein A.J."/>
            <person name="Ansell B.R."/>
            <person name="Breugelmans B."/>
            <person name="Hofmann A."/>
            <person name="Qu J."/>
            <person name="Dugan S."/>
            <person name="Lee S.L."/>
            <person name="Chao H."/>
            <person name="Dinh H."/>
            <person name="Han Y."/>
            <person name="Doddapaneni H.V."/>
            <person name="Worley K.C."/>
            <person name="Muzny D.M."/>
            <person name="Ioannidis P."/>
            <person name="Waterhouse R.M."/>
            <person name="Zdobnov E.M."/>
            <person name="James P.J."/>
            <person name="Bagnall N.H."/>
            <person name="Kotze A.C."/>
            <person name="Gibbs R.A."/>
            <person name="Richards S."/>
            <person name="Batterham P."/>
            <person name="Gasser R.B."/>
        </authorList>
    </citation>
    <scope>NUCLEOTIDE SEQUENCE [LARGE SCALE GENOMIC DNA]</scope>
    <source>
        <strain evidence="2 3">LS</strain>
        <tissue evidence="2">Full body</tissue>
    </source>
</reference>
<name>A0A0L0CAV9_LUCCU</name>
<proteinExistence type="predicted"/>
<dbReference type="AlphaFoldDB" id="A0A0L0CAV9"/>
<protein>
    <submittedName>
        <fullName evidence="2">Uncharacterized protein</fullName>
    </submittedName>
</protein>
<dbReference type="EMBL" id="JRES01000672">
    <property type="protein sequence ID" value="KNC29371.1"/>
    <property type="molecule type" value="Genomic_DNA"/>
</dbReference>
<evidence type="ECO:0000256" key="1">
    <source>
        <dbReference type="SAM" id="MobiDB-lite"/>
    </source>
</evidence>